<evidence type="ECO:0000313" key="8">
    <source>
        <dbReference type="EMBL" id="EEW92997.1"/>
    </source>
</evidence>
<comment type="subcellular location">
    <subcellularLocation>
        <location evidence="1">Membrane</location>
        <topology evidence="1">Multi-pass membrane protein</topology>
    </subcellularLocation>
</comment>
<dbReference type="Pfam" id="PF03547">
    <property type="entry name" value="Mem_trans"/>
    <property type="match status" value="2"/>
</dbReference>
<feature type="transmembrane region" description="Helical" evidence="7">
    <location>
        <begin position="319"/>
        <end position="342"/>
    </location>
</feature>
<dbReference type="eggNOG" id="COG0679">
    <property type="taxonomic scope" value="Bacteria"/>
</dbReference>
<keyword evidence="2" id="KW-0813">Transport</keyword>
<keyword evidence="9" id="KW-1185">Reference proteome</keyword>
<feature type="transmembrane region" description="Helical" evidence="7">
    <location>
        <begin position="286"/>
        <end position="307"/>
    </location>
</feature>
<feature type="transmembrane region" description="Helical" evidence="7">
    <location>
        <begin position="12"/>
        <end position="33"/>
    </location>
</feature>
<dbReference type="AlphaFoldDB" id="D0BLY2"/>
<feature type="transmembrane region" description="Helical" evidence="7">
    <location>
        <begin position="76"/>
        <end position="96"/>
    </location>
</feature>
<evidence type="ECO:0000313" key="9">
    <source>
        <dbReference type="Proteomes" id="UP000002939"/>
    </source>
</evidence>
<dbReference type="GO" id="GO:0016020">
    <property type="term" value="C:membrane"/>
    <property type="evidence" value="ECO:0007669"/>
    <property type="project" value="UniProtKB-SubCell"/>
</dbReference>
<feature type="transmembrane region" description="Helical" evidence="7">
    <location>
        <begin position="255"/>
        <end position="280"/>
    </location>
</feature>
<dbReference type="InterPro" id="IPR004776">
    <property type="entry name" value="Mem_transp_PIN-like"/>
</dbReference>
<feature type="transmembrane region" description="Helical" evidence="7">
    <location>
        <begin position="45"/>
        <end position="64"/>
    </location>
</feature>
<dbReference type="HOGENOM" id="CLU_056175_1_0_9"/>
<evidence type="ECO:0000256" key="6">
    <source>
        <dbReference type="ARBA" id="ARBA00023136"/>
    </source>
</evidence>
<proteinExistence type="predicted"/>
<accession>D0BLY2</accession>
<sequence>MSSAEILKILTAPTFVAAIFSTISIILVGYIIRKKDIVDANSGKVISNLALSVAIPALAFKAFMQDIKQETFTTGLNVFIFGFIAYAILIVLGELFFMKEKGDRKTTLSVLTTFGSTTFFGIPIINGLLGATGTLYANIFNLAYRVFLYSYGLIRMSGMKFEKKNLKLIFGNIIVIATFAGLLIWVFQGSLPQVAVMDKDKEIMVAFLRIDKTAPWLFKAISYLADLSSPLAWLAIGITLGNISLGDAVKERAVWFYSLVKLLVVPAIFVAIIFAVRPFLPMGYEAAMGIIIMLATPPATVAVAYAIKYDREAVLASNASLLATVLSVAAVVFWIVLGSVILKGL</sequence>
<evidence type="ECO:0000256" key="1">
    <source>
        <dbReference type="ARBA" id="ARBA00004141"/>
    </source>
</evidence>
<protein>
    <recommendedName>
        <fullName evidence="10">Auxin efflux carrier</fullName>
    </recommendedName>
</protein>
<dbReference type="STRING" id="626369.HMPREF0446_00985"/>
<name>D0BLY2_9LACT</name>
<evidence type="ECO:0000256" key="4">
    <source>
        <dbReference type="ARBA" id="ARBA00022692"/>
    </source>
</evidence>
<keyword evidence="5 7" id="KW-1133">Transmembrane helix</keyword>
<dbReference type="OrthoDB" id="401182at2"/>
<evidence type="ECO:0008006" key="10">
    <source>
        <dbReference type="Google" id="ProtNLM"/>
    </source>
</evidence>
<comment type="caution">
    <text evidence="8">The sequence shown here is derived from an EMBL/GenBank/DDBJ whole genome shotgun (WGS) entry which is preliminary data.</text>
</comment>
<dbReference type="RefSeq" id="WP_006703261.1">
    <property type="nucleotide sequence ID" value="NZ_KI391971.1"/>
</dbReference>
<feature type="transmembrane region" description="Helical" evidence="7">
    <location>
        <begin position="135"/>
        <end position="154"/>
    </location>
</feature>
<reference evidence="8" key="2">
    <citation type="submission" date="2011-10" db="EMBL/GenBank/DDBJ databases">
        <title>The Genome Sequence of Granulicatella elegans ATCC 700633.</title>
        <authorList>
            <consortium name="The Broad Institute Genome Sequencing Platform"/>
            <consortium name="The Broad Institute Genome Sequencing Center for Infectious Disease"/>
            <person name="Earl A."/>
            <person name="Ward D."/>
            <person name="Feldgarden M."/>
            <person name="Gevers D."/>
            <person name="Sibley C.D."/>
            <person name="Field T.R."/>
            <person name="Grinwis M."/>
            <person name="Eshaghurshan C.S."/>
            <person name="Surette M.G."/>
            <person name="Young S.K."/>
            <person name="Zeng Q."/>
            <person name="Gargeya S."/>
            <person name="Fitzgerald M."/>
            <person name="Haas B."/>
            <person name="Abouelleil A."/>
            <person name="Alvarado L."/>
            <person name="Arachchi H.M."/>
            <person name="Berlin A."/>
            <person name="Brown A."/>
            <person name="Chapman S.B."/>
            <person name="Chen Z."/>
            <person name="Dunbar C."/>
            <person name="Freedman E."/>
            <person name="Gearin G."/>
            <person name="Goldberg J."/>
            <person name="Griggs A."/>
            <person name="Gujja S."/>
            <person name="Heiman D."/>
            <person name="Howarth C."/>
            <person name="Larson L."/>
            <person name="Lui A."/>
            <person name="MacDonald P.J.P."/>
            <person name="Montmayeur A."/>
            <person name="Murphy C."/>
            <person name="Neiman D."/>
            <person name="Pearson M."/>
            <person name="Priest M."/>
            <person name="Roberts A."/>
            <person name="Saif S."/>
            <person name="Shea T."/>
            <person name="Shenoy N."/>
            <person name="Sisk P."/>
            <person name="Stolte C."/>
            <person name="Sykes S."/>
            <person name="Wortman J."/>
            <person name="Nusbaum C."/>
            <person name="Birren B."/>
        </authorList>
    </citation>
    <scope>NUCLEOTIDE SEQUENCE [LARGE SCALE GENOMIC DNA]</scope>
    <source>
        <strain evidence="8">ATCC 700633</strain>
    </source>
</reference>
<feature type="transmembrane region" description="Helical" evidence="7">
    <location>
        <begin position="166"/>
        <end position="187"/>
    </location>
</feature>
<evidence type="ECO:0000256" key="3">
    <source>
        <dbReference type="ARBA" id="ARBA00022475"/>
    </source>
</evidence>
<reference evidence="8" key="1">
    <citation type="submission" date="2009-09" db="EMBL/GenBank/DDBJ databases">
        <authorList>
            <consortium name="The Broad Institute Genome Sequencing Platform"/>
            <person name="Ward D."/>
            <person name="Feldgarden M."/>
            <person name="Earl A."/>
            <person name="Young S.K."/>
            <person name="Zeng Q."/>
            <person name="Koehrsen M."/>
            <person name="Alvarado L."/>
            <person name="Berlin A."/>
            <person name="Bochicchio J."/>
            <person name="Borenstein D."/>
            <person name="Chapman S.B."/>
            <person name="Chen Z."/>
            <person name="Engels R."/>
            <person name="Freedman E."/>
            <person name="Gellesch M."/>
            <person name="Goldberg J."/>
            <person name="Griggs A."/>
            <person name="Gujja S."/>
            <person name="Heilman E."/>
            <person name="Heiman D."/>
            <person name="Hepburn T."/>
            <person name="Howarth C."/>
            <person name="Jen D."/>
            <person name="Larson L."/>
            <person name="Lewis B."/>
            <person name="Mehta T."/>
            <person name="Park D."/>
            <person name="Pearson M."/>
            <person name="Roberts A."/>
            <person name="Saif S."/>
            <person name="Shea T."/>
            <person name="Shenoy N."/>
            <person name="Sisk P."/>
            <person name="Stolte C."/>
            <person name="Sykes S."/>
            <person name="Thomson T."/>
            <person name="Walk T."/>
            <person name="White J."/>
            <person name="Yandava C."/>
            <person name="Sibley C.D."/>
            <person name="Field T.R."/>
            <person name="Grinwis M."/>
            <person name="Eshaghurshan C.S."/>
            <person name="Surette M.G."/>
            <person name="Haas B."/>
            <person name="Nusbaum C."/>
            <person name="Birren B."/>
        </authorList>
    </citation>
    <scope>NUCLEOTIDE SEQUENCE [LARGE SCALE GENOMIC DNA]</scope>
    <source>
        <strain evidence="8">ATCC 700633</strain>
    </source>
</reference>
<keyword evidence="3" id="KW-1003">Cell membrane</keyword>
<dbReference type="GO" id="GO:0055085">
    <property type="term" value="P:transmembrane transport"/>
    <property type="evidence" value="ECO:0007669"/>
    <property type="project" value="InterPro"/>
</dbReference>
<organism evidence="8 9">
    <name type="scientific">Granulicatella elegans ATCC 700633</name>
    <dbReference type="NCBI Taxonomy" id="626369"/>
    <lineage>
        <taxon>Bacteria</taxon>
        <taxon>Bacillati</taxon>
        <taxon>Bacillota</taxon>
        <taxon>Bacilli</taxon>
        <taxon>Lactobacillales</taxon>
        <taxon>Carnobacteriaceae</taxon>
        <taxon>Granulicatella</taxon>
    </lineage>
</organism>
<feature type="transmembrane region" description="Helical" evidence="7">
    <location>
        <begin position="108"/>
        <end position="129"/>
    </location>
</feature>
<dbReference type="Proteomes" id="UP000002939">
    <property type="component" value="Unassembled WGS sequence"/>
</dbReference>
<feature type="transmembrane region" description="Helical" evidence="7">
    <location>
        <begin position="220"/>
        <end position="243"/>
    </location>
</feature>
<keyword evidence="6 7" id="KW-0472">Membrane</keyword>
<gene>
    <name evidence="8" type="ORF">HMPREF0446_00985</name>
</gene>
<evidence type="ECO:0000256" key="7">
    <source>
        <dbReference type="SAM" id="Phobius"/>
    </source>
</evidence>
<evidence type="ECO:0000256" key="2">
    <source>
        <dbReference type="ARBA" id="ARBA00022448"/>
    </source>
</evidence>
<dbReference type="EMBL" id="ACRF02000016">
    <property type="protein sequence ID" value="EEW92997.1"/>
    <property type="molecule type" value="Genomic_DNA"/>
</dbReference>
<keyword evidence="4 7" id="KW-0812">Transmembrane</keyword>
<dbReference type="PANTHER" id="PTHR36838">
    <property type="entry name" value="AUXIN EFFLUX CARRIER FAMILY PROTEIN"/>
    <property type="match status" value="1"/>
</dbReference>
<dbReference type="PANTHER" id="PTHR36838:SF1">
    <property type="entry name" value="SLR1864 PROTEIN"/>
    <property type="match status" value="1"/>
</dbReference>
<evidence type="ECO:0000256" key="5">
    <source>
        <dbReference type="ARBA" id="ARBA00022989"/>
    </source>
</evidence>